<proteinExistence type="predicted"/>
<accession>A0A8D8M2S1</accession>
<name>A0A8D8M2S1_9HEMI</name>
<reference evidence="1" key="1">
    <citation type="submission" date="2021-05" db="EMBL/GenBank/DDBJ databases">
        <authorList>
            <person name="Alioto T."/>
            <person name="Alioto T."/>
            <person name="Gomez Garrido J."/>
        </authorList>
    </citation>
    <scope>NUCLEOTIDE SEQUENCE</scope>
</reference>
<organism evidence="1">
    <name type="scientific">Cacopsylla melanoneura</name>
    <dbReference type="NCBI Taxonomy" id="428564"/>
    <lineage>
        <taxon>Eukaryota</taxon>
        <taxon>Metazoa</taxon>
        <taxon>Ecdysozoa</taxon>
        <taxon>Arthropoda</taxon>
        <taxon>Hexapoda</taxon>
        <taxon>Insecta</taxon>
        <taxon>Pterygota</taxon>
        <taxon>Neoptera</taxon>
        <taxon>Paraneoptera</taxon>
        <taxon>Hemiptera</taxon>
        <taxon>Sternorrhyncha</taxon>
        <taxon>Psylloidea</taxon>
        <taxon>Psyllidae</taxon>
        <taxon>Psyllinae</taxon>
        <taxon>Cacopsylla</taxon>
    </lineage>
</organism>
<protein>
    <submittedName>
        <fullName evidence="1">Uncharacterized protein</fullName>
    </submittedName>
</protein>
<evidence type="ECO:0000313" key="1">
    <source>
        <dbReference type="EMBL" id="CAG6616587.1"/>
    </source>
</evidence>
<dbReference type="EMBL" id="HBUF01036242">
    <property type="protein sequence ID" value="CAG6616586.1"/>
    <property type="molecule type" value="Transcribed_RNA"/>
</dbReference>
<sequence length="116" mass="13913">MRREYSKKITSLHSKTLDLRFDTLIKTKHLFNQIRFTRIWQLPISVLVTFHFAQIKFYLVYIHFYKIFQISVKFDNQTNGQTYFSSHPVSHLFGGCEIFSIIDYECGISNQSNFWC</sequence>
<dbReference type="EMBL" id="HBUF01036243">
    <property type="protein sequence ID" value="CAG6616587.1"/>
    <property type="molecule type" value="Transcribed_RNA"/>
</dbReference>
<dbReference type="AlphaFoldDB" id="A0A8D8M2S1"/>